<reference evidence="3" key="1">
    <citation type="submission" date="2016-06" db="UniProtKB">
        <authorList>
            <consortium name="WormBaseParasite"/>
        </authorList>
    </citation>
    <scope>IDENTIFICATION</scope>
</reference>
<dbReference type="WBParaSite" id="SCUD_0002167001-mRNA-1">
    <property type="protein sequence ID" value="SCUD_0002167001-mRNA-1"/>
    <property type="gene ID" value="SCUD_0002167001"/>
</dbReference>
<evidence type="ECO:0000313" key="1">
    <source>
        <dbReference type="EMBL" id="VDP76158.1"/>
    </source>
</evidence>
<dbReference type="AlphaFoldDB" id="A0A183L2W3"/>
<name>A0A183L2W3_9TREM</name>
<protein>
    <submittedName>
        <fullName evidence="3">PDE4_UCR domain-containing protein</fullName>
    </submittedName>
</protein>
<evidence type="ECO:0000313" key="3">
    <source>
        <dbReference type="WBParaSite" id="SCUD_0002167001-mRNA-1"/>
    </source>
</evidence>
<dbReference type="EMBL" id="UZAK01047084">
    <property type="protein sequence ID" value="VDP76158.1"/>
    <property type="molecule type" value="Genomic_DNA"/>
</dbReference>
<keyword evidence="2" id="KW-1185">Reference proteome</keyword>
<organism evidence="3">
    <name type="scientific">Schistosoma curassoni</name>
    <dbReference type="NCBI Taxonomy" id="6186"/>
    <lineage>
        <taxon>Eukaryota</taxon>
        <taxon>Metazoa</taxon>
        <taxon>Spiralia</taxon>
        <taxon>Lophotrochozoa</taxon>
        <taxon>Platyhelminthes</taxon>
        <taxon>Trematoda</taxon>
        <taxon>Digenea</taxon>
        <taxon>Strigeidida</taxon>
        <taxon>Schistosomatoidea</taxon>
        <taxon>Schistosomatidae</taxon>
        <taxon>Schistosoma</taxon>
    </lineage>
</organism>
<sequence>MNSHLKDVPHLLSCNTSSNCIQSVKECERDDSLDRWSHTYGNENSIDCNHSSTGSLGNYAVDSLDSAPLNSL</sequence>
<dbReference type="Proteomes" id="UP000279833">
    <property type="component" value="Unassembled WGS sequence"/>
</dbReference>
<gene>
    <name evidence="1" type="ORF">SCUD_LOCUS21667</name>
</gene>
<proteinExistence type="predicted"/>
<reference evidence="1 2" key="2">
    <citation type="submission" date="2018-11" db="EMBL/GenBank/DDBJ databases">
        <authorList>
            <consortium name="Pathogen Informatics"/>
        </authorList>
    </citation>
    <scope>NUCLEOTIDE SEQUENCE [LARGE SCALE GENOMIC DNA]</scope>
    <source>
        <strain evidence="1">Dakar</strain>
        <strain evidence="2">Dakar, Senegal</strain>
    </source>
</reference>
<accession>A0A183L2W3</accession>
<dbReference type="STRING" id="6186.A0A183L2W3"/>
<evidence type="ECO:0000313" key="2">
    <source>
        <dbReference type="Proteomes" id="UP000279833"/>
    </source>
</evidence>